<dbReference type="GO" id="GO:0005634">
    <property type="term" value="C:nucleus"/>
    <property type="evidence" value="ECO:0007669"/>
    <property type="project" value="TreeGrafter"/>
</dbReference>
<dbReference type="InterPro" id="IPR036305">
    <property type="entry name" value="RGS_sf"/>
</dbReference>
<dbReference type="FunFam" id="1.10.167.10:FF:000001">
    <property type="entry name" value="Putative regulator of g-protein signaling 12"/>
    <property type="match status" value="1"/>
</dbReference>
<dbReference type="Ensembl" id="ENSCMUT00000035827.1">
    <property type="protein sequence ID" value="ENSCMUP00000031313.1"/>
    <property type="gene ID" value="ENSCMUG00000019229.1"/>
</dbReference>
<dbReference type="Gene3D" id="1.10.167.10">
    <property type="entry name" value="Regulator of G-protein Signalling 4, domain 2"/>
    <property type="match status" value="1"/>
</dbReference>
<dbReference type="GO" id="GO:0005737">
    <property type="term" value="C:cytoplasm"/>
    <property type="evidence" value="ECO:0007669"/>
    <property type="project" value="TreeGrafter"/>
</dbReference>
<dbReference type="PANTHER" id="PTHR45945:SF3">
    <property type="entry name" value="REGULATOR OF G-PROTEIN SIGNALING LOCO"/>
    <property type="match status" value="1"/>
</dbReference>
<dbReference type="AlphaFoldDB" id="A0A8U7LZR1"/>
<organism evidence="3 4">
    <name type="scientific">Corvus moneduloides</name>
    <name type="common">New Caledonian crow</name>
    <dbReference type="NCBI Taxonomy" id="1196302"/>
    <lineage>
        <taxon>Eukaryota</taxon>
        <taxon>Metazoa</taxon>
        <taxon>Chordata</taxon>
        <taxon>Craniata</taxon>
        <taxon>Vertebrata</taxon>
        <taxon>Euteleostomi</taxon>
        <taxon>Archelosauria</taxon>
        <taxon>Archosauria</taxon>
        <taxon>Dinosauria</taxon>
        <taxon>Saurischia</taxon>
        <taxon>Theropoda</taxon>
        <taxon>Coelurosauria</taxon>
        <taxon>Aves</taxon>
        <taxon>Neognathae</taxon>
        <taxon>Neoaves</taxon>
        <taxon>Telluraves</taxon>
        <taxon>Australaves</taxon>
        <taxon>Passeriformes</taxon>
        <taxon>Corvoidea</taxon>
        <taxon>Corvidae</taxon>
        <taxon>Corvus</taxon>
    </lineage>
</organism>
<evidence type="ECO:0000256" key="1">
    <source>
        <dbReference type="ARBA" id="ARBA00022468"/>
    </source>
</evidence>
<evidence type="ECO:0000313" key="4">
    <source>
        <dbReference type="Proteomes" id="UP000694553"/>
    </source>
</evidence>
<dbReference type="InterPro" id="IPR044926">
    <property type="entry name" value="RGS_subdomain_2"/>
</dbReference>
<reference evidence="3" key="3">
    <citation type="submission" date="2025-09" db="UniProtKB">
        <authorList>
            <consortium name="Ensembl"/>
        </authorList>
    </citation>
    <scope>IDENTIFICATION</scope>
</reference>
<reference evidence="4" key="1">
    <citation type="submission" date="2019-10" db="EMBL/GenBank/DDBJ databases">
        <title>Corvus moneduloides (New Caledonian crow) genome, bCorMon1, primary haplotype.</title>
        <authorList>
            <person name="Rutz C."/>
            <person name="Fungtammasan C."/>
            <person name="Mountcastle J."/>
            <person name="Formenti G."/>
            <person name="Chow W."/>
            <person name="Howe K."/>
            <person name="Steele M.P."/>
            <person name="Fernandes J."/>
            <person name="Gilbert M.T.P."/>
            <person name="Fedrigo O."/>
            <person name="Jarvis E.D."/>
            <person name="Gemmell N."/>
        </authorList>
    </citation>
    <scope>NUCLEOTIDE SEQUENCE [LARGE SCALE GENOMIC DNA]</scope>
</reference>
<sequence length="306" mass="34676">MFNRAVSRLSRKRPPSEINDIEGHPSSSHQTLKGTSKWATSLESLLEDPEGVKRFREFLKKEFSEENVLFWLACEEFKKTQGKKQMQEKAKEIYMTFLSSKASSQVNVEGQSRLSETILETPHPLMFQKLQDQLPRNYLGNPASNQIFQDLERGKSSSPQLNNLPRRASLVHCLGSSSGGCLKGHQTTSPGFQDKPLQEYFNERLMELGNYESKRSKRKTKADKNQPLLLAQRGFQRRSSCSALLVLGHGTEGEESCSSAHQHSKGVMECQDQKETQNVLKLNMGDFLDLLTMHITAPLEAFVQKK</sequence>
<reference evidence="3" key="2">
    <citation type="submission" date="2025-08" db="UniProtKB">
        <authorList>
            <consortium name="Ensembl"/>
        </authorList>
    </citation>
    <scope>IDENTIFICATION</scope>
</reference>
<dbReference type="Proteomes" id="UP000694553">
    <property type="component" value="Unassembled WGS sequence"/>
</dbReference>
<dbReference type="GO" id="GO:0005886">
    <property type="term" value="C:plasma membrane"/>
    <property type="evidence" value="ECO:0007669"/>
    <property type="project" value="TreeGrafter"/>
</dbReference>
<dbReference type="PRINTS" id="PR01301">
    <property type="entry name" value="RGSPROTEIN"/>
</dbReference>
<proteinExistence type="predicted"/>
<protein>
    <submittedName>
        <fullName evidence="3">Regulator of G protein signaling 10</fullName>
    </submittedName>
</protein>
<dbReference type="InterPro" id="IPR024066">
    <property type="entry name" value="RGS_subdom1/3"/>
</dbReference>
<dbReference type="InterPro" id="IPR016137">
    <property type="entry name" value="RGS"/>
</dbReference>
<dbReference type="Gene3D" id="1.10.196.10">
    <property type="match status" value="1"/>
</dbReference>
<evidence type="ECO:0000313" key="3">
    <source>
        <dbReference type="Ensembl" id="ENSCMUP00000031313.1"/>
    </source>
</evidence>
<dbReference type="PROSITE" id="PS50132">
    <property type="entry name" value="RGS"/>
    <property type="match status" value="1"/>
</dbReference>
<dbReference type="SUPFAM" id="SSF48097">
    <property type="entry name" value="Regulator of G-protein signaling, RGS"/>
    <property type="match status" value="1"/>
</dbReference>
<feature type="compositionally biased region" description="Polar residues" evidence="2">
    <location>
        <begin position="25"/>
        <end position="34"/>
    </location>
</feature>
<keyword evidence="1" id="KW-0343">GTPase activation</keyword>
<evidence type="ECO:0000256" key="2">
    <source>
        <dbReference type="SAM" id="MobiDB-lite"/>
    </source>
</evidence>
<dbReference type="GO" id="GO:0008277">
    <property type="term" value="P:regulation of G protein-coupled receptor signaling pathway"/>
    <property type="evidence" value="ECO:0007669"/>
    <property type="project" value="TreeGrafter"/>
</dbReference>
<dbReference type="PANTHER" id="PTHR45945">
    <property type="entry name" value="REGULATOR OF G-PROTEIN SIGNALING LOCO"/>
    <property type="match status" value="1"/>
</dbReference>
<name>A0A8U7LZR1_CORMO</name>
<feature type="region of interest" description="Disordered" evidence="2">
    <location>
        <begin position="1"/>
        <end position="34"/>
    </location>
</feature>
<accession>A0A8U7LZR1</accession>
<dbReference type="GO" id="GO:0005096">
    <property type="term" value="F:GTPase activator activity"/>
    <property type="evidence" value="ECO:0007669"/>
    <property type="project" value="UniProtKB-KW"/>
</dbReference>
<dbReference type="Pfam" id="PF00615">
    <property type="entry name" value="RGS"/>
    <property type="match status" value="1"/>
</dbReference>
<dbReference type="InterPro" id="IPR046995">
    <property type="entry name" value="RGS10/12/14-like"/>
</dbReference>
<keyword evidence="4" id="KW-1185">Reference proteome</keyword>
<gene>
    <name evidence="3" type="primary">RGS10</name>
</gene>
<dbReference type="SMART" id="SM00315">
    <property type="entry name" value="RGS"/>
    <property type="match status" value="1"/>
</dbReference>